<keyword evidence="10" id="KW-1185">Reference proteome</keyword>
<keyword evidence="2" id="KW-0812">Transmembrane</keyword>
<dbReference type="OrthoDB" id="230391at2"/>
<dbReference type="InterPro" id="IPR039808">
    <property type="entry name" value="Cadherin"/>
</dbReference>
<organism evidence="9 10">
    <name type="scientific">Dactylococcopsis salina (strain PCC 8305)</name>
    <name type="common">Myxobactron salinum</name>
    <dbReference type="NCBI Taxonomy" id="13035"/>
    <lineage>
        <taxon>Bacteria</taxon>
        <taxon>Bacillati</taxon>
        <taxon>Cyanobacteriota</taxon>
        <taxon>Cyanophyceae</taxon>
        <taxon>Nodosilineales</taxon>
        <taxon>Cymatolegaceae</taxon>
        <taxon>Dactylococcopsis</taxon>
    </lineage>
</organism>
<dbReference type="Gene3D" id="2.60.40.60">
    <property type="entry name" value="Cadherins"/>
    <property type="match status" value="2"/>
</dbReference>
<dbReference type="CDD" id="cd11304">
    <property type="entry name" value="Cadherin_repeat"/>
    <property type="match status" value="2"/>
</dbReference>
<dbReference type="KEGG" id="dsl:Dacsa_0328"/>
<evidence type="ECO:0000256" key="7">
    <source>
        <dbReference type="ARBA" id="ARBA00023136"/>
    </source>
</evidence>
<evidence type="ECO:0000256" key="2">
    <source>
        <dbReference type="ARBA" id="ARBA00022692"/>
    </source>
</evidence>
<dbReference type="PANTHER" id="PTHR24027:SF422">
    <property type="entry name" value="CADHERIN DOMAIN-CONTAINING PROTEIN"/>
    <property type="match status" value="1"/>
</dbReference>
<evidence type="ECO:0000313" key="10">
    <source>
        <dbReference type="Proteomes" id="UP000010482"/>
    </source>
</evidence>
<proteinExistence type="predicted"/>
<keyword evidence="5" id="KW-0106">Calcium</keyword>
<accession>K9YRY9</accession>
<keyword evidence="3" id="KW-0732">Signal</keyword>
<dbReference type="GO" id="GO:0007156">
    <property type="term" value="P:homophilic cell adhesion via plasma membrane adhesion molecules"/>
    <property type="evidence" value="ECO:0007669"/>
    <property type="project" value="InterPro"/>
</dbReference>
<evidence type="ECO:0000256" key="5">
    <source>
        <dbReference type="ARBA" id="ARBA00022837"/>
    </source>
</evidence>
<evidence type="ECO:0000313" key="9">
    <source>
        <dbReference type="EMBL" id="AFZ49130.1"/>
    </source>
</evidence>
<gene>
    <name evidence="9" type="ORF">Dacsa_0328</name>
</gene>
<dbReference type="Proteomes" id="UP000010482">
    <property type="component" value="Chromosome"/>
</dbReference>
<sequence>MVSVSNITRLLPENSANNTSVFLEINDPLIPLADVNVVLEGNFDLDGDGINTFTDPIFNFAQQAWEIRVADRDLIDFETLDSFSLTVRASDGTSRDSGTLSIPLSDVNEAPILDDATFQALDATTIETGLISSVTASDPENNSLSYEIIDGNDPDANGRGAFRIDRGAITLVNPEELTQEYNLTVAVSDSAGLQDTATVTIPVFAAPFVESRELTLDENSAEGTVISLGSDLIQDANTNLADLRVTLTSGNQDSDGDGNFAFSSPIFNPDTEAWELIVNDTDELNFEENESFALELQASDGTRADVGFPTIALNDLNEAPVIRDQTFNELNGNNASEFQLVGNVDAFDPDSGQEPPNLAITGGNDPDGNDISAFRVEDGQIQVANPGELSQDFTLTITATDTEDSNLTDSAEITIPIVAAPIVASNTIELPENSENDTAIALDIRDANTPLGDLNVTLNSGNPDNDDDGIKAFSAPTFNEEAGQWELLVTDSDELNFEFEENNSFPLRIQASDGEQSDTSFPTIALTDVNEAPELTVPEFEQPIDANQIVEEFEQAQAQAEAAEEEIELPVVGAITEIKDPDFEQSVSTLAITGGNDPDGNETNAFIINEFNELVVINPQELTQDFTLSITATDDSEDALTSN</sequence>
<dbReference type="Pfam" id="PF00028">
    <property type="entry name" value="Cadherin"/>
    <property type="match status" value="1"/>
</dbReference>
<dbReference type="GO" id="GO:0005509">
    <property type="term" value="F:calcium ion binding"/>
    <property type="evidence" value="ECO:0007669"/>
    <property type="project" value="InterPro"/>
</dbReference>
<name>K9YRY9_DACS8</name>
<dbReference type="PANTHER" id="PTHR24027">
    <property type="entry name" value="CADHERIN-23"/>
    <property type="match status" value="1"/>
</dbReference>
<reference evidence="9" key="1">
    <citation type="submission" date="2012-04" db="EMBL/GenBank/DDBJ databases">
        <title>Finished genome of Dactylococcopsis salina PCC 8305.</title>
        <authorList>
            <consortium name="US DOE Joint Genome Institute"/>
            <person name="Gugger M."/>
            <person name="Coursin T."/>
            <person name="Rippka R."/>
            <person name="Tandeau De Marsac N."/>
            <person name="Huntemann M."/>
            <person name="Wei C.-L."/>
            <person name="Han J."/>
            <person name="Detter J.C."/>
            <person name="Han C."/>
            <person name="Tapia R."/>
            <person name="Daligault H."/>
            <person name="Chen A."/>
            <person name="Krypides N."/>
            <person name="Mavromatis K."/>
            <person name="Markowitz V."/>
            <person name="Szeto E."/>
            <person name="Ivanova N."/>
            <person name="Ovchinnikova G."/>
            <person name="Pagani I."/>
            <person name="Pati A."/>
            <person name="Goodwin L."/>
            <person name="Peters L."/>
            <person name="Pitluck S."/>
            <person name="Woyke T."/>
            <person name="Kerfeld C."/>
        </authorList>
    </citation>
    <scope>NUCLEOTIDE SEQUENCE [LARGE SCALE GENOMIC DNA]</scope>
    <source>
        <strain evidence="9">PCC 8305</strain>
    </source>
</reference>
<dbReference type="SUPFAM" id="SSF49313">
    <property type="entry name" value="Cadherin-like"/>
    <property type="match status" value="2"/>
</dbReference>
<dbReference type="GO" id="GO:0008013">
    <property type="term" value="F:beta-catenin binding"/>
    <property type="evidence" value="ECO:0007669"/>
    <property type="project" value="TreeGrafter"/>
</dbReference>
<evidence type="ECO:0000256" key="6">
    <source>
        <dbReference type="ARBA" id="ARBA00022989"/>
    </source>
</evidence>
<dbReference type="GO" id="GO:0007043">
    <property type="term" value="P:cell-cell junction assembly"/>
    <property type="evidence" value="ECO:0007669"/>
    <property type="project" value="TreeGrafter"/>
</dbReference>
<comment type="subcellular location">
    <subcellularLocation>
        <location evidence="1">Membrane</location>
        <topology evidence="1">Single-pass membrane protein</topology>
    </subcellularLocation>
</comment>
<dbReference type="STRING" id="13035.Dacsa_0328"/>
<dbReference type="AlphaFoldDB" id="K9YRY9"/>
<dbReference type="GO" id="GO:0016339">
    <property type="term" value="P:calcium-dependent cell-cell adhesion via plasma membrane cell adhesion molecules"/>
    <property type="evidence" value="ECO:0007669"/>
    <property type="project" value="TreeGrafter"/>
</dbReference>
<dbReference type="GO" id="GO:0000902">
    <property type="term" value="P:cell morphogenesis"/>
    <property type="evidence" value="ECO:0007669"/>
    <property type="project" value="TreeGrafter"/>
</dbReference>
<evidence type="ECO:0000256" key="3">
    <source>
        <dbReference type="ARBA" id="ARBA00022729"/>
    </source>
</evidence>
<feature type="domain" description="Cadherin" evidence="8">
    <location>
        <begin position="11"/>
        <end position="113"/>
    </location>
</feature>
<dbReference type="PROSITE" id="PS50268">
    <property type="entry name" value="CADHERIN_2"/>
    <property type="match status" value="3"/>
</dbReference>
<dbReference type="HOGENOM" id="CLU_425616_0_0_3"/>
<protein>
    <recommendedName>
        <fullName evidence="8">Cadherin domain-containing protein</fullName>
    </recommendedName>
</protein>
<dbReference type="InterPro" id="IPR002126">
    <property type="entry name" value="Cadherin-like_dom"/>
</dbReference>
<dbReference type="PATRIC" id="fig|13035.3.peg.371"/>
<dbReference type="EMBL" id="CP003944">
    <property type="protein sequence ID" value="AFZ49130.1"/>
    <property type="molecule type" value="Genomic_DNA"/>
</dbReference>
<dbReference type="RefSeq" id="WP_015228143.1">
    <property type="nucleotide sequence ID" value="NC_019780.1"/>
</dbReference>
<dbReference type="GO" id="GO:0016342">
    <property type="term" value="C:catenin complex"/>
    <property type="evidence" value="ECO:0007669"/>
    <property type="project" value="TreeGrafter"/>
</dbReference>
<keyword evidence="4" id="KW-0677">Repeat</keyword>
<dbReference type="GO" id="GO:0044331">
    <property type="term" value="P:cell-cell adhesion mediated by cadherin"/>
    <property type="evidence" value="ECO:0007669"/>
    <property type="project" value="TreeGrafter"/>
</dbReference>
<keyword evidence="7" id="KW-0472">Membrane</keyword>
<evidence type="ECO:0000256" key="4">
    <source>
        <dbReference type="ARBA" id="ARBA00022737"/>
    </source>
</evidence>
<evidence type="ECO:0000256" key="1">
    <source>
        <dbReference type="ARBA" id="ARBA00004167"/>
    </source>
</evidence>
<feature type="domain" description="Cadherin" evidence="8">
    <location>
        <begin position="131"/>
        <end position="267"/>
    </location>
</feature>
<keyword evidence="6" id="KW-1133">Transmembrane helix</keyword>
<dbReference type="GO" id="GO:0045296">
    <property type="term" value="F:cadherin binding"/>
    <property type="evidence" value="ECO:0007669"/>
    <property type="project" value="TreeGrafter"/>
</dbReference>
<dbReference type="eggNOG" id="COG2931">
    <property type="taxonomic scope" value="Bacteria"/>
</dbReference>
<evidence type="ECO:0000259" key="8">
    <source>
        <dbReference type="PROSITE" id="PS50268"/>
    </source>
</evidence>
<feature type="domain" description="Cadherin" evidence="8">
    <location>
        <begin position="422"/>
        <end position="540"/>
    </location>
</feature>
<dbReference type="GO" id="GO:0005912">
    <property type="term" value="C:adherens junction"/>
    <property type="evidence" value="ECO:0007669"/>
    <property type="project" value="TreeGrafter"/>
</dbReference>
<dbReference type="GO" id="GO:0016477">
    <property type="term" value="P:cell migration"/>
    <property type="evidence" value="ECO:0007669"/>
    <property type="project" value="TreeGrafter"/>
</dbReference>
<dbReference type="InterPro" id="IPR015919">
    <property type="entry name" value="Cadherin-like_sf"/>
</dbReference>
<dbReference type="GO" id="GO:0034332">
    <property type="term" value="P:adherens junction organization"/>
    <property type="evidence" value="ECO:0007669"/>
    <property type="project" value="TreeGrafter"/>
</dbReference>